<evidence type="ECO:0000256" key="3">
    <source>
        <dbReference type="ARBA" id="ARBA00023242"/>
    </source>
</evidence>
<evidence type="ECO:0000256" key="1">
    <source>
        <dbReference type="ARBA" id="ARBA00004123"/>
    </source>
</evidence>
<keyword evidence="2" id="KW-0507">mRNA processing</keyword>
<evidence type="ECO:0000256" key="4">
    <source>
        <dbReference type="SAM" id="MobiDB-lite"/>
    </source>
</evidence>
<organism evidence="7 8">
    <name type="scientific">Lentinula raphanica</name>
    <dbReference type="NCBI Taxonomy" id="153919"/>
    <lineage>
        <taxon>Eukaryota</taxon>
        <taxon>Fungi</taxon>
        <taxon>Dikarya</taxon>
        <taxon>Basidiomycota</taxon>
        <taxon>Agaricomycotina</taxon>
        <taxon>Agaricomycetes</taxon>
        <taxon>Agaricomycetidae</taxon>
        <taxon>Agaricales</taxon>
        <taxon>Marasmiineae</taxon>
        <taxon>Omphalotaceae</taxon>
        <taxon>Lentinula</taxon>
    </lineage>
</organism>
<dbReference type="GO" id="GO:0006397">
    <property type="term" value="P:mRNA processing"/>
    <property type="evidence" value="ECO:0007669"/>
    <property type="project" value="UniProtKB-KW"/>
</dbReference>
<keyword evidence="8" id="KW-1185">Reference proteome</keyword>
<evidence type="ECO:0000259" key="6">
    <source>
        <dbReference type="Pfam" id="PF12295"/>
    </source>
</evidence>
<dbReference type="InterPro" id="IPR021850">
    <property type="entry name" value="Symplekin/Pta1"/>
</dbReference>
<dbReference type="InterPro" id="IPR022075">
    <property type="entry name" value="Symplekin_C"/>
</dbReference>
<feature type="compositionally biased region" description="Basic and acidic residues" evidence="4">
    <location>
        <begin position="329"/>
        <end position="348"/>
    </location>
</feature>
<dbReference type="AlphaFoldDB" id="A0AA38UHI7"/>
<keyword evidence="3" id="KW-0539">Nucleus</keyword>
<dbReference type="Gene3D" id="1.25.10.10">
    <property type="entry name" value="Leucine-rich Repeat Variant"/>
    <property type="match status" value="1"/>
</dbReference>
<comment type="caution">
    <text evidence="7">The sequence shown here is derived from an EMBL/GenBank/DDBJ whole genome shotgun (WGS) entry which is preliminary data.</text>
</comment>
<dbReference type="PANTHER" id="PTHR15245">
    <property type="entry name" value="SYMPLEKIN-RELATED"/>
    <property type="match status" value="1"/>
</dbReference>
<comment type="subcellular location">
    <subcellularLocation>
        <location evidence="1">Nucleus</location>
    </subcellularLocation>
</comment>
<evidence type="ECO:0000313" key="8">
    <source>
        <dbReference type="Proteomes" id="UP001163846"/>
    </source>
</evidence>
<evidence type="ECO:0000256" key="2">
    <source>
        <dbReference type="ARBA" id="ARBA00022664"/>
    </source>
</evidence>
<dbReference type="GO" id="GO:0005847">
    <property type="term" value="C:mRNA cleavage and polyadenylation specificity factor complex"/>
    <property type="evidence" value="ECO:0007669"/>
    <property type="project" value="TreeGrafter"/>
</dbReference>
<feature type="compositionally biased region" description="Polar residues" evidence="4">
    <location>
        <begin position="796"/>
        <end position="811"/>
    </location>
</feature>
<feature type="region of interest" description="Disordered" evidence="4">
    <location>
        <begin position="1206"/>
        <end position="1229"/>
    </location>
</feature>
<dbReference type="InterPro" id="IPR032460">
    <property type="entry name" value="Symplekin/Pta1_N"/>
</dbReference>
<dbReference type="Pfam" id="PF12295">
    <property type="entry name" value="Symplekin_C"/>
    <property type="match status" value="1"/>
</dbReference>
<sequence length="1229" mass="135085">MATNPVDPLQTLQAALNTEPNSKEQADLLATLRESLEAYPTPIRVLVPILISKVVNAADSLLKSWVIDLFHFGLCRSSLSLDIKTQLSSQTLETLSHLLDDPNPATVKVVIQILTTVYPLLFRSLCANRTNPTTWNVLSNCKSRILSFVSLPNVNTGVRISALKFMQRVILVQIPQGVSDPRLQNKNDPNLSFCPANHPFISVTQLEAEGQLLLKTVIEILYSTQNVDLLSALLNSWATLVKTRPNMMNLVVAALKQWTPSAFTGSSASTIKSAEKAVRILLVHISRLPGASQFVPQINEALAVQTSRMELALSEEKKRKAATVAGITDTKKRPTSEADRTDVKRVKLESAPTEQQPPQPSDPSLSLLASFDFSTLPATLITDLIVANLEAFTEPALLALVQAYRQRIGSSTSTSAAAAPVASTSAAVPGTFQAAPALPSSSKALVEDIARPPTPAPVKEEPVDPLQMDIDQDELEYEPDKLNAVISGPAPSTEQPTDLGTADQPINLTLAEFKLPPPKELASTDERIDLISKSITRIHEEAAEMSPNMVMSSGSDTATIGGPLDMWMLLVVRMFTRVAEPPLGLERGDDGEDAAMGGEEEEKNKDVTAFYERQDRLRRILCDYIMSDFPGRIRLATTWMNEEWYNDQIRLEKNPNWRPNYDIWLGQIVASYQTHLDGKDRTFARFLLDLPSLPADVLSLLRELCVDNESPDKMQIGFSTLRGFVMQRPLIRADALNVLLELTTHFDKKIRGAAINTVKLWVPNHQPMDSMIREFALQILRKLQQVPVQPVVPPESNGNSTTKVNGDSSHVSTDEMATYDHKDEAPVVPDAGSEMEEGQEENMEDGQLPSEDLIQTPYLPERIELPAEKSHVLQHVELLFALSVKVPDLLDDLFAAYGQMDITVQEAIQSLITALVRSLGSSHGKLLTLMRTCPPGAESLALRVLTIFTEHGRPSPQLVALVKGLINERDLDARFLIPIIAEMDKPDIVRHLPRIVSILDGKAESKNLVRSVFSSVVTTPPQTFGSVTSNMPRVRQSELLTPAELMVLLHDSEKEIGIKSAKEAIGICFSMTDVFRSEILAVVMQQIMDEPVLPVLFLRTVIQAVTTYKSLVGFVSTTLLSRLITKKIWTNPLLWEGFIHCAKVIAPASFGALLQLPKEQLRELVDKQPSLKAGLRDYVTKKAPNKARVSGFLDIFSETIAVESPVEVASNGEPPRTTQPESGAGSGSA</sequence>
<evidence type="ECO:0000259" key="5">
    <source>
        <dbReference type="Pfam" id="PF11935"/>
    </source>
</evidence>
<feature type="region of interest" description="Disordered" evidence="4">
    <location>
        <begin position="791"/>
        <end position="811"/>
    </location>
</feature>
<accession>A0AA38UHI7</accession>
<dbReference type="PANTHER" id="PTHR15245:SF20">
    <property type="entry name" value="SYMPLEKIN"/>
    <property type="match status" value="1"/>
</dbReference>
<dbReference type="InterPro" id="IPR011989">
    <property type="entry name" value="ARM-like"/>
</dbReference>
<protein>
    <submittedName>
        <fullName evidence="7">Symplekin tight junction protein C terminal-domain-containing protein</fullName>
    </submittedName>
</protein>
<dbReference type="Proteomes" id="UP001163846">
    <property type="component" value="Unassembled WGS sequence"/>
</dbReference>
<feature type="domain" description="Symplekin C-terminal" evidence="6">
    <location>
        <begin position="972"/>
        <end position="1167"/>
    </location>
</feature>
<feature type="compositionally biased region" description="Acidic residues" evidence="4">
    <location>
        <begin position="833"/>
        <end position="844"/>
    </location>
</feature>
<dbReference type="EMBL" id="MU806021">
    <property type="protein sequence ID" value="KAJ3841992.1"/>
    <property type="molecule type" value="Genomic_DNA"/>
</dbReference>
<feature type="compositionally biased region" description="Acidic residues" evidence="4">
    <location>
        <begin position="589"/>
        <end position="601"/>
    </location>
</feature>
<evidence type="ECO:0000313" key="7">
    <source>
        <dbReference type="EMBL" id="KAJ3841992.1"/>
    </source>
</evidence>
<feature type="domain" description="Symplekin/Pta1 N-terminal" evidence="5">
    <location>
        <begin position="104"/>
        <end position="320"/>
    </location>
</feature>
<proteinExistence type="predicted"/>
<feature type="region of interest" description="Disordered" evidence="4">
    <location>
        <begin position="825"/>
        <end position="846"/>
    </location>
</feature>
<dbReference type="InterPro" id="IPR016024">
    <property type="entry name" value="ARM-type_fold"/>
</dbReference>
<dbReference type="SUPFAM" id="SSF48371">
    <property type="entry name" value="ARM repeat"/>
    <property type="match status" value="1"/>
</dbReference>
<feature type="region of interest" description="Disordered" evidence="4">
    <location>
        <begin position="322"/>
        <end position="366"/>
    </location>
</feature>
<name>A0AA38UHI7_9AGAR</name>
<reference evidence="7" key="1">
    <citation type="submission" date="2022-08" db="EMBL/GenBank/DDBJ databases">
        <authorList>
            <consortium name="DOE Joint Genome Institute"/>
            <person name="Min B."/>
            <person name="Riley R."/>
            <person name="Sierra-Patev S."/>
            <person name="Naranjo-Ortiz M."/>
            <person name="Looney B."/>
            <person name="Konkel Z."/>
            <person name="Slot J.C."/>
            <person name="Sakamoto Y."/>
            <person name="Steenwyk J.L."/>
            <person name="Rokas A."/>
            <person name="Carro J."/>
            <person name="Camarero S."/>
            <person name="Ferreira P."/>
            <person name="Molpeceres G."/>
            <person name="Ruiz-Duenas F.J."/>
            <person name="Serrano A."/>
            <person name="Henrissat B."/>
            <person name="Drula E."/>
            <person name="Hughes K.W."/>
            <person name="Mata J.L."/>
            <person name="Ishikawa N.K."/>
            <person name="Vargas-Isla R."/>
            <person name="Ushijima S."/>
            <person name="Smith C.A."/>
            <person name="Ahrendt S."/>
            <person name="Andreopoulos W."/>
            <person name="He G."/>
            <person name="Labutti K."/>
            <person name="Lipzen A."/>
            <person name="Ng V."/>
            <person name="Sandor L."/>
            <person name="Barry K."/>
            <person name="Martinez A.T."/>
            <person name="Xiao Y."/>
            <person name="Gibbons J.G."/>
            <person name="Terashima K."/>
            <person name="Hibbett D.S."/>
            <person name="Grigoriev I.V."/>
        </authorList>
    </citation>
    <scope>NUCLEOTIDE SEQUENCE</scope>
    <source>
        <strain evidence="7">TFB9207</strain>
    </source>
</reference>
<dbReference type="Pfam" id="PF11935">
    <property type="entry name" value="SYMPK_PTA1_N"/>
    <property type="match status" value="1"/>
</dbReference>
<feature type="region of interest" description="Disordered" evidence="4">
    <location>
        <begin position="582"/>
        <end position="605"/>
    </location>
</feature>
<gene>
    <name evidence="7" type="ORF">F5878DRAFT_608985</name>
</gene>